<evidence type="ECO:0000256" key="6">
    <source>
        <dbReference type="ARBA" id="ARBA00022695"/>
    </source>
</evidence>
<evidence type="ECO:0000256" key="11">
    <source>
        <dbReference type="ARBA" id="ARBA00023268"/>
    </source>
</evidence>
<dbReference type="Gene3D" id="3.40.50.620">
    <property type="entry name" value="HUPs"/>
    <property type="match status" value="1"/>
</dbReference>
<dbReference type="PANTHER" id="PTHR22749">
    <property type="entry name" value="RIBOFLAVIN KINASE/FMN ADENYLYLTRANSFERASE"/>
    <property type="match status" value="1"/>
</dbReference>
<dbReference type="PANTHER" id="PTHR22749:SF6">
    <property type="entry name" value="RIBOFLAVIN KINASE"/>
    <property type="match status" value="1"/>
</dbReference>
<evidence type="ECO:0000256" key="7">
    <source>
        <dbReference type="ARBA" id="ARBA00022741"/>
    </source>
</evidence>
<dbReference type="InterPro" id="IPR002606">
    <property type="entry name" value="Riboflavin_kinase_bac"/>
</dbReference>
<keyword evidence="9 14" id="KW-0274">FAD</keyword>
<dbReference type="CDD" id="cd02064">
    <property type="entry name" value="FAD_synthetase_N"/>
    <property type="match status" value="1"/>
</dbReference>
<dbReference type="Proteomes" id="UP001305815">
    <property type="component" value="Chromosome"/>
</dbReference>
<comment type="catalytic activity">
    <reaction evidence="13 14">
        <text>FMN + ATP + H(+) = FAD + diphosphate</text>
        <dbReference type="Rhea" id="RHEA:17237"/>
        <dbReference type="ChEBI" id="CHEBI:15378"/>
        <dbReference type="ChEBI" id="CHEBI:30616"/>
        <dbReference type="ChEBI" id="CHEBI:33019"/>
        <dbReference type="ChEBI" id="CHEBI:57692"/>
        <dbReference type="ChEBI" id="CHEBI:58210"/>
        <dbReference type="EC" id="2.7.7.2"/>
    </reaction>
</comment>
<dbReference type="Pfam" id="PF01687">
    <property type="entry name" value="Flavokinase"/>
    <property type="match status" value="1"/>
</dbReference>
<dbReference type="EC" id="2.7.7.2" evidence="14"/>
<dbReference type="Gene3D" id="2.40.30.30">
    <property type="entry name" value="Riboflavin kinase-like"/>
    <property type="match status" value="1"/>
</dbReference>
<sequence length="317" mass="35933">MEGIDMQYIRGIESYSCGERSAVTLGKFDGLHRGHQKLVERVREYAKTEGVRSIVCAFDMLPLRERMHMPGKVLMTKEERADHLEGKVDFLVDCPFTEKFSEMEAEDFIRDILADTFHASYVVVGTDFHFGHGKKGDVRMLEKYQEEYGYHLEVIEKERYGERVISSSYIREALKEGDMSLAETLLGYPYSVTGIVEHGKQLGRTLGFPTINVAPPQEKLLPPNGVYLGQICMDGIWYNAIGNVGVKPTVTDSGRMLVESYLIGYSGDAYGKETKIRIRHFCRPEKKFADVQDMKNQVNADIAHAEAFFAEKAGYPE</sequence>
<feature type="domain" description="Riboflavin kinase" evidence="15">
    <location>
        <begin position="185"/>
        <end position="310"/>
    </location>
</feature>
<dbReference type="InterPro" id="IPR023468">
    <property type="entry name" value="Riboflavin_kinase"/>
</dbReference>
<keyword evidence="6 14" id="KW-0548">Nucleotidyltransferase</keyword>
<keyword evidence="7 14" id="KW-0547">Nucleotide-binding</keyword>
<proteinExistence type="inferred from homology"/>
<keyword evidence="4 14" id="KW-0288">FMN</keyword>
<dbReference type="PIRSF" id="PIRSF004491">
    <property type="entry name" value="FAD_Synth"/>
    <property type="match status" value="1"/>
</dbReference>
<reference evidence="17" key="1">
    <citation type="journal article" date="2023" name="Int. J. Syst. Evol. Microbiol.">
        <title>Claveliimonas bilis gen. nov., sp. nov., deoxycholic acid-producing bacteria isolated from human faeces, and reclassification of Sellimonas monacensis Zenner et al. 2021 as Claveliimonas monacensis comb. nov.</title>
        <authorList>
            <person name="Hisatomi A."/>
            <person name="Kastawa N.W.E.P.G."/>
            <person name="Song I."/>
            <person name="Ohkuma M."/>
            <person name="Fukiya S."/>
            <person name="Sakamoto M."/>
        </authorList>
    </citation>
    <scope>NUCLEOTIDE SEQUENCE [LARGE SCALE GENOMIC DNA]</scope>
    <source>
        <strain evidence="17">12BBH14</strain>
    </source>
</reference>
<accession>A0ABM8I363</accession>
<evidence type="ECO:0000313" key="16">
    <source>
        <dbReference type="EMBL" id="BDZ77434.1"/>
    </source>
</evidence>
<evidence type="ECO:0000256" key="5">
    <source>
        <dbReference type="ARBA" id="ARBA00022679"/>
    </source>
</evidence>
<dbReference type="NCBIfam" id="TIGR00125">
    <property type="entry name" value="cyt_tran_rel"/>
    <property type="match status" value="1"/>
</dbReference>
<comment type="pathway">
    <text evidence="1 14">Cofactor biosynthesis; FAD biosynthesis; FAD from FMN: step 1/1.</text>
</comment>
<gene>
    <name evidence="16" type="primary">ribF</name>
    <name evidence="16" type="ORF">Lac1_16170</name>
</gene>
<name>A0ABM8I363_9FIRM</name>
<dbReference type="EMBL" id="AP027742">
    <property type="protein sequence ID" value="BDZ77434.1"/>
    <property type="molecule type" value="Genomic_DNA"/>
</dbReference>
<evidence type="ECO:0000256" key="9">
    <source>
        <dbReference type="ARBA" id="ARBA00022827"/>
    </source>
</evidence>
<dbReference type="EC" id="2.7.1.26" evidence="14"/>
<evidence type="ECO:0000256" key="14">
    <source>
        <dbReference type="PIRNR" id="PIRNR004491"/>
    </source>
</evidence>
<keyword evidence="11" id="KW-0511">Multifunctional enzyme</keyword>
<evidence type="ECO:0000256" key="12">
    <source>
        <dbReference type="ARBA" id="ARBA00047880"/>
    </source>
</evidence>
<dbReference type="InterPro" id="IPR015865">
    <property type="entry name" value="Riboflavin_kinase_bac/euk"/>
</dbReference>
<evidence type="ECO:0000256" key="1">
    <source>
        <dbReference type="ARBA" id="ARBA00004726"/>
    </source>
</evidence>
<dbReference type="InterPro" id="IPR015864">
    <property type="entry name" value="FAD_synthase"/>
</dbReference>
<dbReference type="NCBIfam" id="TIGR00083">
    <property type="entry name" value="ribF"/>
    <property type="match status" value="1"/>
</dbReference>
<evidence type="ECO:0000259" key="15">
    <source>
        <dbReference type="SMART" id="SM00904"/>
    </source>
</evidence>
<keyword evidence="3 14" id="KW-0285">Flavoprotein</keyword>
<comment type="pathway">
    <text evidence="2 14">Cofactor biosynthesis; FMN biosynthesis; FMN from riboflavin (ATP route): step 1/1.</text>
</comment>
<evidence type="ECO:0000256" key="10">
    <source>
        <dbReference type="ARBA" id="ARBA00022840"/>
    </source>
</evidence>
<protein>
    <recommendedName>
        <fullName evidence="14">Riboflavin biosynthesis protein</fullName>
    </recommendedName>
    <domain>
        <recommendedName>
            <fullName evidence="14">Riboflavin kinase</fullName>
            <ecNumber evidence="14">2.7.1.26</ecNumber>
        </recommendedName>
        <alternativeName>
            <fullName evidence="14">Flavokinase</fullName>
        </alternativeName>
    </domain>
    <domain>
        <recommendedName>
            <fullName evidence="14">FMN adenylyltransferase</fullName>
            <ecNumber evidence="14">2.7.7.2</ecNumber>
        </recommendedName>
        <alternativeName>
            <fullName evidence="14">FAD pyrophosphorylase</fullName>
        </alternativeName>
        <alternativeName>
            <fullName evidence="14">FAD synthase</fullName>
        </alternativeName>
    </domain>
</protein>
<keyword evidence="17" id="KW-1185">Reference proteome</keyword>
<keyword evidence="5 14" id="KW-0808">Transferase</keyword>
<comment type="similarity">
    <text evidence="14">Belongs to the ribF family.</text>
</comment>
<dbReference type="SUPFAM" id="SSF82114">
    <property type="entry name" value="Riboflavin kinase-like"/>
    <property type="match status" value="1"/>
</dbReference>
<dbReference type="SMART" id="SM00904">
    <property type="entry name" value="Flavokinase"/>
    <property type="match status" value="1"/>
</dbReference>
<keyword evidence="10 14" id="KW-0067">ATP-binding</keyword>
<evidence type="ECO:0000256" key="3">
    <source>
        <dbReference type="ARBA" id="ARBA00022630"/>
    </source>
</evidence>
<dbReference type="SUPFAM" id="SSF52374">
    <property type="entry name" value="Nucleotidylyl transferase"/>
    <property type="match status" value="1"/>
</dbReference>
<evidence type="ECO:0000256" key="13">
    <source>
        <dbReference type="ARBA" id="ARBA00049494"/>
    </source>
</evidence>
<comment type="catalytic activity">
    <reaction evidence="12 14">
        <text>riboflavin + ATP = FMN + ADP + H(+)</text>
        <dbReference type="Rhea" id="RHEA:14357"/>
        <dbReference type="ChEBI" id="CHEBI:15378"/>
        <dbReference type="ChEBI" id="CHEBI:30616"/>
        <dbReference type="ChEBI" id="CHEBI:57986"/>
        <dbReference type="ChEBI" id="CHEBI:58210"/>
        <dbReference type="ChEBI" id="CHEBI:456216"/>
        <dbReference type="EC" id="2.7.1.26"/>
    </reaction>
</comment>
<dbReference type="Pfam" id="PF06574">
    <property type="entry name" value="FAD_syn"/>
    <property type="match status" value="1"/>
</dbReference>
<evidence type="ECO:0000256" key="2">
    <source>
        <dbReference type="ARBA" id="ARBA00005201"/>
    </source>
</evidence>
<dbReference type="InterPro" id="IPR004821">
    <property type="entry name" value="Cyt_trans-like"/>
</dbReference>
<keyword evidence="8 14" id="KW-0418">Kinase</keyword>
<evidence type="ECO:0000256" key="8">
    <source>
        <dbReference type="ARBA" id="ARBA00022777"/>
    </source>
</evidence>
<evidence type="ECO:0000256" key="4">
    <source>
        <dbReference type="ARBA" id="ARBA00022643"/>
    </source>
</evidence>
<dbReference type="InterPro" id="IPR023465">
    <property type="entry name" value="Riboflavin_kinase_dom_sf"/>
</dbReference>
<dbReference type="InterPro" id="IPR014729">
    <property type="entry name" value="Rossmann-like_a/b/a_fold"/>
</dbReference>
<evidence type="ECO:0000313" key="17">
    <source>
        <dbReference type="Proteomes" id="UP001305815"/>
    </source>
</evidence>
<dbReference type="NCBIfam" id="NF004162">
    <property type="entry name" value="PRK05627.1-5"/>
    <property type="match status" value="1"/>
</dbReference>
<organism evidence="16 17">
    <name type="scientific">Claveliimonas bilis</name>
    <dbReference type="NCBI Taxonomy" id="3028070"/>
    <lineage>
        <taxon>Bacteria</taxon>
        <taxon>Bacillati</taxon>
        <taxon>Bacillota</taxon>
        <taxon>Clostridia</taxon>
        <taxon>Lachnospirales</taxon>
        <taxon>Lachnospiraceae</taxon>
        <taxon>Claveliimonas</taxon>
    </lineage>
</organism>